<evidence type="ECO:0000313" key="3">
    <source>
        <dbReference type="EMBL" id="GBF34660.1"/>
    </source>
</evidence>
<reference evidence="4" key="1">
    <citation type="submission" date="2018-02" db="EMBL/GenBank/DDBJ databases">
        <title>Genome sequence of Desulfocucumis palustris strain NAW-5.</title>
        <authorList>
            <person name="Watanabe M."/>
            <person name="Kojima H."/>
            <person name="Fukui M."/>
        </authorList>
    </citation>
    <scope>NUCLEOTIDE SEQUENCE [LARGE SCALE GENOMIC DNA]</scope>
    <source>
        <strain evidence="4">NAW-5</strain>
    </source>
</reference>
<comment type="caution">
    <text evidence="3">The sequence shown here is derived from an EMBL/GenBank/DDBJ whole genome shotgun (WGS) entry which is preliminary data.</text>
</comment>
<proteinExistence type="predicted"/>
<keyword evidence="3" id="KW-0031">Aminopeptidase</keyword>
<evidence type="ECO:0000259" key="1">
    <source>
        <dbReference type="Pfam" id="PF00557"/>
    </source>
</evidence>
<dbReference type="RefSeq" id="WP_104372867.1">
    <property type="nucleotide sequence ID" value="NZ_BFAV01000149.1"/>
</dbReference>
<feature type="domain" description="Peptidase M24" evidence="1">
    <location>
        <begin position="144"/>
        <end position="378"/>
    </location>
</feature>
<dbReference type="SUPFAM" id="SSF55920">
    <property type="entry name" value="Creatinase/aminopeptidase"/>
    <property type="match status" value="1"/>
</dbReference>
<dbReference type="InterPro" id="IPR036005">
    <property type="entry name" value="Creatinase/aminopeptidase-like"/>
</dbReference>
<evidence type="ECO:0000259" key="2">
    <source>
        <dbReference type="Pfam" id="PF01321"/>
    </source>
</evidence>
<dbReference type="Pfam" id="PF01321">
    <property type="entry name" value="Creatinase_N"/>
    <property type="match status" value="1"/>
</dbReference>
<dbReference type="Gene3D" id="3.40.350.10">
    <property type="entry name" value="Creatinase/prolidase N-terminal domain"/>
    <property type="match status" value="1"/>
</dbReference>
<dbReference type="PANTHER" id="PTHR46112:SF2">
    <property type="entry name" value="XAA-PRO AMINOPEPTIDASE P-RELATED"/>
    <property type="match status" value="1"/>
</dbReference>
<keyword evidence="3" id="KW-0645">Protease</keyword>
<keyword evidence="4" id="KW-1185">Reference proteome</keyword>
<dbReference type="Pfam" id="PF00557">
    <property type="entry name" value="Peptidase_M24"/>
    <property type="match status" value="1"/>
</dbReference>
<dbReference type="Gene3D" id="3.90.230.10">
    <property type="entry name" value="Creatinase/methionine aminopeptidase superfamily"/>
    <property type="match status" value="1"/>
</dbReference>
<dbReference type="InterPro" id="IPR000994">
    <property type="entry name" value="Pept_M24"/>
</dbReference>
<dbReference type="AlphaFoldDB" id="A0A2L2XES4"/>
<gene>
    <name evidence="3" type="ORF">DCCM_3780</name>
</gene>
<dbReference type="InterPro" id="IPR000587">
    <property type="entry name" value="Creatinase_N"/>
</dbReference>
<name>A0A2L2XES4_9FIRM</name>
<dbReference type="Proteomes" id="UP000239549">
    <property type="component" value="Unassembled WGS sequence"/>
</dbReference>
<accession>A0A2L2XES4</accession>
<protein>
    <submittedName>
        <fullName evidence="3">Xaa-Pro aminopeptidase</fullName>
    </submittedName>
</protein>
<dbReference type="PANTHER" id="PTHR46112">
    <property type="entry name" value="AMINOPEPTIDASE"/>
    <property type="match status" value="1"/>
</dbReference>
<dbReference type="GO" id="GO:0004177">
    <property type="term" value="F:aminopeptidase activity"/>
    <property type="evidence" value="ECO:0007669"/>
    <property type="project" value="UniProtKB-KW"/>
</dbReference>
<dbReference type="InterPro" id="IPR029149">
    <property type="entry name" value="Creatin/AminoP/Spt16_N"/>
</dbReference>
<sequence length="394" mass="44078">MEMKGNDKKTRLKIFQERLLELEIKAAVLILSRDIFYYTGTAQPCILVVTPKDYFLLVRRALDFVLNETWIDTGKILRGGNFKEVFLKLKDLGINKGRLGLELDVIPAELFLKIMGIFSDFKPVNISEEIMLQRMKKDQEEIDLIRTACNIMNAGHQRVLEVLAEGMTELELAAEVEYAHRKAGHEGILSMRNFDFYISRGPLSSGGNLFKVSGFSNTITGTGLSPAVPAGPSLRRINNGDLIIIDIPTCHQGYHCDETRTYALGKAGPEVKDLFKSLRDISDNVIASLKDGMKCSEIFGMAKSCARRLGVEDYFLGLAPRKGNFIGHGIGLDANEPPVLFEKSDFVLRSNFVVTIEIHLTHPEYGAVKLEDMVLIKENGCEILSVTERELFTI</sequence>
<organism evidence="3 4">
    <name type="scientific">Desulfocucumis palustris</name>
    <dbReference type="NCBI Taxonomy" id="1898651"/>
    <lineage>
        <taxon>Bacteria</taxon>
        <taxon>Bacillati</taxon>
        <taxon>Bacillota</taxon>
        <taxon>Clostridia</taxon>
        <taxon>Eubacteriales</taxon>
        <taxon>Desulfocucumaceae</taxon>
        <taxon>Desulfocucumis</taxon>
    </lineage>
</organism>
<dbReference type="OrthoDB" id="9806388at2"/>
<dbReference type="SUPFAM" id="SSF53092">
    <property type="entry name" value="Creatinase/prolidase N-terminal domain"/>
    <property type="match status" value="1"/>
</dbReference>
<feature type="domain" description="Creatinase N-terminal" evidence="2">
    <location>
        <begin position="11"/>
        <end position="135"/>
    </location>
</feature>
<dbReference type="EMBL" id="BFAV01000149">
    <property type="protein sequence ID" value="GBF34660.1"/>
    <property type="molecule type" value="Genomic_DNA"/>
</dbReference>
<dbReference type="InterPro" id="IPR050659">
    <property type="entry name" value="Peptidase_M24B"/>
</dbReference>
<evidence type="ECO:0000313" key="4">
    <source>
        <dbReference type="Proteomes" id="UP000239549"/>
    </source>
</evidence>
<keyword evidence="3" id="KW-0378">Hydrolase</keyword>